<dbReference type="AlphaFoldDB" id="A0AAD9H2T9"/>
<evidence type="ECO:0000313" key="2">
    <source>
        <dbReference type="EMBL" id="KAK2020822.1"/>
    </source>
</evidence>
<dbReference type="Proteomes" id="UP001232148">
    <property type="component" value="Unassembled WGS sequence"/>
</dbReference>
<feature type="region of interest" description="Disordered" evidence="1">
    <location>
        <begin position="1"/>
        <end position="82"/>
    </location>
</feature>
<evidence type="ECO:0000313" key="3">
    <source>
        <dbReference type="Proteomes" id="UP001232148"/>
    </source>
</evidence>
<gene>
    <name evidence="2" type="ORF">LX32DRAFT_289833</name>
</gene>
<name>A0AAD9H2T9_9PEZI</name>
<keyword evidence="3" id="KW-1185">Reference proteome</keyword>
<feature type="compositionally biased region" description="Basic residues" evidence="1">
    <location>
        <begin position="71"/>
        <end position="81"/>
    </location>
</feature>
<evidence type="ECO:0000256" key="1">
    <source>
        <dbReference type="SAM" id="MobiDB-lite"/>
    </source>
</evidence>
<organism evidence="2 3">
    <name type="scientific">Colletotrichum zoysiae</name>
    <dbReference type="NCBI Taxonomy" id="1216348"/>
    <lineage>
        <taxon>Eukaryota</taxon>
        <taxon>Fungi</taxon>
        <taxon>Dikarya</taxon>
        <taxon>Ascomycota</taxon>
        <taxon>Pezizomycotina</taxon>
        <taxon>Sordariomycetes</taxon>
        <taxon>Hypocreomycetidae</taxon>
        <taxon>Glomerellales</taxon>
        <taxon>Glomerellaceae</taxon>
        <taxon>Colletotrichum</taxon>
        <taxon>Colletotrichum graminicola species complex</taxon>
    </lineage>
</organism>
<proteinExistence type="predicted"/>
<reference evidence="2" key="1">
    <citation type="submission" date="2021-06" db="EMBL/GenBank/DDBJ databases">
        <title>Comparative genomics, transcriptomics and evolutionary studies reveal genomic signatures of adaptation to plant cell wall in hemibiotrophic fungi.</title>
        <authorList>
            <consortium name="DOE Joint Genome Institute"/>
            <person name="Baroncelli R."/>
            <person name="Diaz J.F."/>
            <person name="Benocci T."/>
            <person name="Peng M."/>
            <person name="Battaglia E."/>
            <person name="Haridas S."/>
            <person name="Andreopoulos W."/>
            <person name="Labutti K."/>
            <person name="Pangilinan J."/>
            <person name="Floch G.L."/>
            <person name="Makela M.R."/>
            <person name="Henrissat B."/>
            <person name="Grigoriev I.V."/>
            <person name="Crouch J.A."/>
            <person name="De Vries R.P."/>
            <person name="Sukno S.A."/>
            <person name="Thon M.R."/>
        </authorList>
    </citation>
    <scope>NUCLEOTIDE SEQUENCE</scope>
    <source>
        <strain evidence="2">MAFF235873</strain>
    </source>
</reference>
<accession>A0AAD9H2T9</accession>
<comment type="caution">
    <text evidence="2">The sequence shown here is derived from an EMBL/GenBank/DDBJ whole genome shotgun (WGS) entry which is preliminary data.</text>
</comment>
<sequence length="154" mass="16846">MRLKQNDARGSGINHDRVPPPSAIFLLKPRSAQKADGLQQPAPARTCGKGPARAKAAAWTERVPQRAPRLGAHRSRNHRSKTNGSFVGILRRLTLFTLPPPPRCLFCEGTGPIGRCCELWNLEAWPLSRRSSLSKAQEVVLGLPPTNSFRAAPT</sequence>
<protein>
    <submittedName>
        <fullName evidence="2">Uncharacterized protein</fullName>
    </submittedName>
</protein>
<dbReference type="EMBL" id="MU843168">
    <property type="protein sequence ID" value="KAK2020822.1"/>
    <property type="molecule type" value="Genomic_DNA"/>
</dbReference>